<dbReference type="EMBL" id="AP027731">
    <property type="protein sequence ID" value="BDZ45910.1"/>
    <property type="molecule type" value="Genomic_DNA"/>
</dbReference>
<dbReference type="Pfam" id="PF00300">
    <property type="entry name" value="His_Phos_1"/>
    <property type="match status" value="1"/>
</dbReference>
<gene>
    <name evidence="1" type="ORF">GCM10025866_18190</name>
</gene>
<evidence type="ECO:0008006" key="3">
    <source>
        <dbReference type="Google" id="ProtNLM"/>
    </source>
</evidence>
<sequence length="88" mass="9870">MADRVRAEMDEAWTSTAGGDVVIVSHQLPIWMAHRFVARKPLFHDPRARRCALSSITSFEREGDTWREVGYASPAQDLVDAKRDTGAV</sequence>
<dbReference type="SUPFAM" id="SSF53254">
    <property type="entry name" value="Phosphoglycerate mutase-like"/>
    <property type="match status" value="1"/>
</dbReference>
<dbReference type="Proteomes" id="UP001321498">
    <property type="component" value="Chromosome"/>
</dbReference>
<evidence type="ECO:0000313" key="2">
    <source>
        <dbReference type="Proteomes" id="UP001321498"/>
    </source>
</evidence>
<reference evidence="2" key="1">
    <citation type="journal article" date="2019" name="Int. J. Syst. Evol. Microbiol.">
        <title>The Global Catalogue of Microorganisms (GCM) 10K type strain sequencing project: providing services to taxonomists for standard genome sequencing and annotation.</title>
        <authorList>
            <consortium name="The Broad Institute Genomics Platform"/>
            <consortium name="The Broad Institute Genome Sequencing Center for Infectious Disease"/>
            <person name="Wu L."/>
            <person name="Ma J."/>
        </authorList>
    </citation>
    <scope>NUCLEOTIDE SEQUENCE [LARGE SCALE GENOMIC DNA]</scope>
    <source>
        <strain evidence="2">NBRC 108725</strain>
    </source>
</reference>
<evidence type="ECO:0000313" key="1">
    <source>
        <dbReference type="EMBL" id="BDZ45910.1"/>
    </source>
</evidence>
<protein>
    <recommendedName>
        <fullName evidence="3">Histidine phosphatase family protein</fullName>
    </recommendedName>
</protein>
<dbReference type="InterPro" id="IPR013078">
    <property type="entry name" value="His_Pase_superF_clade-1"/>
</dbReference>
<name>A0ABN6XLQ6_9MICO</name>
<keyword evidence="2" id="KW-1185">Reference proteome</keyword>
<accession>A0ABN6XLQ6</accession>
<proteinExistence type="predicted"/>
<dbReference type="InterPro" id="IPR029033">
    <property type="entry name" value="His_PPase_superfam"/>
</dbReference>
<organism evidence="1 2">
    <name type="scientific">Naasia aerilata</name>
    <dbReference type="NCBI Taxonomy" id="1162966"/>
    <lineage>
        <taxon>Bacteria</taxon>
        <taxon>Bacillati</taxon>
        <taxon>Actinomycetota</taxon>
        <taxon>Actinomycetes</taxon>
        <taxon>Micrococcales</taxon>
        <taxon>Microbacteriaceae</taxon>
        <taxon>Naasia</taxon>
    </lineage>
</organism>
<dbReference type="RefSeq" id="WP_350226748.1">
    <property type="nucleotide sequence ID" value="NZ_AP027731.1"/>
</dbReference>